<evidence type="ECO:0000313" key="1">
    <source>
        <dbReference type="EMBL" id="MBV4545318.1"/>
    </source>
</evidence>
<reference evidence="1" key="1">
    <citation type="submission" date="2021-06" db="EMBL/GenBank/DDBJ databases">
        <title>Updating the genus Pseudomonas: Description of 43 new species and partition of the Pseudomonas putida group.</title>
        <authorList>
            <person name="Girard L."/>
            <person name="Lood C."/>
            <person name="Vandamme P."/>
            <person name="Rokni-Zadeh H."/>
            <person name="Van Noort V."/>
            <person name="Hofte M."/>
            <person name="Lavigne R."/>
            <person name="De Mot R."/>
        </authorList>
    </citation>
    <scope>NUCLEOTIDE SEQUENCE</scope>
    <source>
        <strain evidence="1">SWRI88</strain>
    </source>
</reference>
<name>A0ABS6RGH5_9PSED</name>
<dbReference type="RefSeq" id="WP_217863060.1">
    <property type="nucleotide sequence ID" value="NZ_JAHSTX010000001.1"/>
</dbReference>
<proteinExistence type="predicted"/>
<keyword evidence="2" id="KW-1185">Reference proteome</keyword>
<organism evidence="1 2">
    <name type="scientific">Pseudomonas triticicola</name>
    <dbReference type="NCBI Taxonomy" id="2842345"/>
    <lineage>
        <taxon>Bacteria</taxon>
        <taxon>Pseudomonadati</taxon>
        <taxon>Pseudomonadota</taxon>
        <taxon>Gammaproteobacteria</taxon>
        <taxon>Pseudomonadales</taxon>
        <taxon>Pseudomonadaceae</taxon>
        <taxon>Pseudomonas</taxon>
    </lineage>
</organism>
<dbReference type="EMBL" id="JAHSTX010000001">
    <property type="protein sequence ID" value="MBV4545318.1"/>
    <property type="molecule type" value="Genomic_DNA"/>
</dbReference>
<protein>
    <submittedName>
        <fullName evidence="1">Uncharacterized protein</fullName>
    </submittedName>
</protein>
<comment type="caution">
    <text evidence="1">The sequence shown here is derived from an EMBL/GenBank/DDBJ whole genome shotgun (WGS) entry which is preliminary data.</text>
</comment>
<accession>A0ABS6RGH5</accession>
<sequence>MDYGSAVQRAGILTTNEGFRRALRFEKQHLGEILCIKSEFLQGALLIPDKQRIQNRLSKM</sequence>
<evidence type="ECO:0000313" key="2">
    <source>
        <dbReference type="Proteomes" id="UP001048763"/>
    </source>
</evidence>
<dbReference type="Proteomes" id="UP001048763">
    <property type="component" value="Unassembled WGS sequence"/>
</dbReference>
<gene>
    <name evidence="1" type="ORF">KVG85_04270</name>
</gene>